<evidence type="ECO:0000259" key="13">
    <source>
        <dbReference type="PROSITE" id="PS50146"/>
    </source>
</evidence>
<organism evidence="14 15">
    <name type="scientific">Ornithinimicrobium pekingense</name>
    <dbReference type="NCBI Taxonomy" id="384677"/>
    <lineage>
        <taxon>Bacteria</taxon>
        <taxon>Bacillati</taxon>
        <taxon>Actinomycetota</taxon>
        <taxon>Actinomycetes</taxon>
        <taxon>Micrococcales</taxon>
        <taxon>Ornithinimicrobiaceae</taxon>
        <taxon>Ornithinimicrobium</taxon>
    </lineage>
</organism>
<evidence type="ECO:0000256" key="3">
    <source>
        <dbReference type="ARBA" id="ARBA00022516"/>
    </source>
</evidence>
<dbReference type="PROSITE" id="PS50146">
    <property type="entry name" value="DAGK"/>
    <property type="match status" value="1"/>
</dbReference>
<evidence type="ECO:0000256" key="7">
    <source>
        <dbReference type="ARBA" id="ARBA00022777"/>
    </source>
</evidence>
<name>A0ABQ2F9U0_9MICO</name>
<comment type="caution">
    <text evidence="14">The sequence shown here is derived from an EMBL/GenBank/DDBJ whole genome shotgun (WGS) entry which is preliminary data.</text>
</comment>
<dbReference type="InterPro" id="IPR050187">
    <property type="entry name" value="Lipid_Phosphate_FormReg"/>
</dbReference>
<evidence type="ECO:0000256" key="9">
    <source>
        <dbReference type="ARBA" id="ARBA00022842"/>
    </source>
</evidence>
<keyword evidence="3" id="KW-0444">Lipid biosynthesis</keyword>
<dbReference type="Gene3D" id="2.60.200.40">
    <property type="match status" value="1"/>
</dbReference>
<dbReference type="InterPro" id="IPR017438">
    <property type="entry name" value="ATP-NAD_kinase_N"/>
</dbReference>
<gene>
    <name evidence="14" type="ORF">GCM10011509_25310</name>
</gene>
<keyword evidence="5" id="KW-0479">Metal-binding</keyword>
<evidence type="ECO:0000256" key="12">
    <source>
        <dbReference type="ARBA" id="ARBA00023264"/>
    </source>
</evidence>
<dbReference type="InterPro" id="IPR005218">
    <property type="entry name" value="Diacylglycerol/lipid_kinase"/>
</dbReference>
<dbReference type="RefSeq" id="WP_022921725.1">
    <property type="nucleotide sequence ID" value="NZ_BMLB01000005.1"/>
</dbReference>
<evidence type="ECO:0000256" key="1">
    <source>
        <dbReference type="ARBA" id="ARBA00001946"/>
    </source>
</evidence>
<evidence type="ECO:0000256" key="6">
    <source>
        <dbReference type="ARBA" id="ARBA00022741"/>
    </source>
</evidence>
<dbReference type="NCBIfam" id="TIGR00147">
    <property type="entry name" value="YegS/Rv2252/BmrU family lipid kinase"/>
    <property type="match status" value="1"/>
</dbReference>
<keyword evidence="9" id="KW-0460">Magnesium</keyword>
<evidence type="ECO:0000256" key="8">
    <source>
        <dbReference type="ARBA" id="ARBA00022840"/>
    </source>
</evidence>
<evidence type="ECO:0000256" key="10">
    <source>
        <dbReference type="ARBA" id="ARBA00023098"/>
    </source>
</evidence>
<comment type="cofactor">
    <cofactor evidence="1">
        <name>Mg(2+)</name>
        <dbReference type="ChEBI" id="CHEBI:18420"/>
    </cofactor>
</comment>
<keyword evidence="4" id="KW-0808">Transferase</keyword>
<evidence type="ECO:0000313" key="15">
    <source>
        <dbReference type="Proteomes" id="UP000662111"/>
    </source>
</evidence>
<sequence>MRYAVAHGRRAGRGGAAELGALAVQRLRAHGHEVVEVVASSLEEARAACGALVADGVDVLTVAGGDGVVSLATDLCAGTATAVGILPAGTGNDAARSLGVPLARDAALEVLLQCEPRPVDTLFLPEAGRSVLGNLLGGLDARIAHRATRLPRHLGAASYTVAALVEIALLPRQEPLHYRLTIDGEPFEVDALVVVAANLPYVGGGLHIAPDADPTDGLLDLVVIRPVRPREALGLLSEVREGRHTRNKAVDIVRARSVRVEGPGDVVAHGDGEAVGALPLTVEVRPSSLQVIGPPLA</sequence>
<keyword evidence="8" id="KW-0067">ATP-binding</keyword>
<evidence type="ECO:0000256" key="2">
    <source>
        <dbReference type="ARBA" id="ARBA00005983"/>
    </source>
</evidence>
<dbReference type="PANTHER" id="PTHR12358">
    <property type="entry name" value="SPHINGOSINE KINASE"/>
    <property type="match status" value="1"/>
</dbReference>
<proteinExistence type="inferred from homology"/>
<dbReference type="EMBL" id="BMLB01000005">
    <property type="protein sequence ID" value="GGK75578.1"/>
    <property type="molecule type" value="Genomic_DNA"/>
</dbReference>
<dbReference type="Pfam" id="PF19279">
    <property type="entry name" value="YegS_C"/>
    <property type="match status" value="1"/>
</dbReference>
<reference evidence="15" key="1">
    <citation type="journal article" date="2019" name="Int. J. Syst. Evol. Microbiol.">
        <title>The Global Catalogue of Microorganisms (GCM) 10K type strain sequencing project: providing services to taxonomists for standard genome sequencing and annotation.</title>
        <authorList>
            <consortium name="The Broad Institute Genomics Platform"/>
            <consortium name="The Broad Institute Genome Sequencing Center for Infectious Disease"/>
            <person name="Wu L."/>
            <person name="Ma J."/>
        </authorList>
    </citation>
    <scope>NUCLEOTIDE SEQUENCE [LARGE SCALE GENOMIC DNA]</scope>
    <source>
        <strain evidence="15">CGMCC 1.5362</strain>
    </source>
</reference>
<dbReference type="InterPro" id="IPR016064">
    <property type="entry name" value="NAD/diacylglycerol_kinase_sf"/>
</dbReference>
<dbReference type="SUPFAM" id="SSF111331">
    <property type="entry name" value="NAD kinase/diacylglycerol kinase-like"/>
    <property type="match status" value="1"/>
</dbReference>
<dbReference type="Pfam" id="PF00781">
    <property type="entry name" value="DAGK_cat"/>
    <property type="match status" value="1"/>
</dbReference>
<accession>A0ABQ2F9U0</accession>
<keyword evidence="11" id="KW-0594">Phospholipid biosynthesis</keyword>
<evidence type="ECO:0000313" key="14">
    <source>
        <dbReference type="EMBL" id="GGK75578.1"/>
    </source>
</evidence>
<keyword evidence="6" id="KW-0547">Nucleotide-binding</keyword>
<protein>
    <recommendedName>
        <fullName evidence="13">DAGKc domain-containing protein</fullName>
    </recommendedName>
</protein>
<keyword evidence="12" id="KW-1208">Phospholipid metabolism</keyword>
<dbReference type="InterPro" id="IPR001206">
    <property type="entry name" value="Diacylglycerol_kinase_cat_dom"/>
</dbReference>
<keyword evidence="15" id="KW-1185">Reference proteome</keyword>
<comment type="similarity">
    <text evidence="2">Belongs to the diacylglycerol/lipid kinase family.</text>
</comment>
<keyword evidence="7" id="KW-0418">Kinase</keyword>
<dbReference type="InterPro" id="IPR045540">
    <property type="entry name" value="YegS/DAGK_C"/>
</dbReference>
<dbReference type="Gene3D" id="3.40.50.10330">
    <property type="entry name" value="Probable inorganic polyphosphate/atp-NAD kinase, domain 1"/>
    <property type="match status" value="1"/>
</dbReference>
<keyword evidence="10" id="KW-0443">Lipid metabolism</keyword>
<dbReference type="Proteomes" id="UP000662111">
    <property type="component" value="Unassembled WGS sequence"/>
</dbReference>
<evidence type="ECO:0000256" key="4">
    <source>
        <dbReference type="ARBA" id="ARBA00022679"/>
    </source>
</evidence>
<feature type="domain" description="DAGKc" evidence="13">
    <location>
        <begin position="1"/>
        <end position="128"/>
    </location>
</feature>
<evidence type="ECO:0000256" key="11">
    <source>
        <dbReference type="ARBA" id="ARBA00023209"/>
    </source>
</evidence>
<evidence type="ECO:0000256" key="5">
    <source>
        <dbReference type="ARBA" id="ARBA00022723"/>
    </source>
</evidence>
<dbReference type="PANTHER" id="PTHR12358:SF106">
    <property type="entry name" value="LIPID KINASE YEGS"/>
    <property type="match status" value="1"/>
</dbReference>